<organism evidence="2 3">
    <name type="scientific">Teichococcus deserti</name>
    <dbReference type="NCBI Taxonomy" id="1817963"/>
    <lineage>
        <taxon>Bacteria</taxon>
        <taxon>Pseudomonadati</taxon>
        <taxon>Pseudomonadota</taxon>
        <taxon>Alphaproteobacteria</taxon>
        <taxon>Acetobacterales</taxon>
        <taxon>Roseomonadaceae</taxon>
        <taxon>Roseomonas</taxon>
    </lineage>
</organism>
<proteinExistence type="predicted"/>
<dbReference type="Proteomes" id="UP000188879">
    <property type="component" value="Unassembled WGS sequence"/>
</dbReference>
<sequence length="154" mass="16856">MRRFSRATWLTTALGASVALNLVLGGLLVFAPKPQGRRPDLATVHRQMEALVPEADRARFTAILDAGRPAVLAQLERQRAARAAAEEALGQAPFDPATLRAAMAKARGEYQQFSIALEDNLIDAVSTLSPEGRQRLAEDSRRRREAARRARGDN</sequence>
<feature type="compositionally biased region" description="Basic and acidic residues" evidence="1">
    <location>
        <begin position="132"/>
        <end position="154"/>
    </location>
</feature>
<dbReference type="AlphaFoldDB" id="A0A1V2H870"/>
<accession>A0A1V2H870</accession>
<comment type="caution">
    <text evidence="2">The sequence shown here is derived from an EMBL/GenBank/DDBJ whole genome shotgun (WGS) entry which is preliminary data.</text>
</comment>
<evidence type="ECO:0000313" key="2">
    <source>
        <dbReference type="EMBL" id="ONG58273.1"/>
    </source>
</evidence>
<keyword evidence="3" id="KW-1185">Reference proteome</keyword>
<evidence type="ECO:0008006" key="4">
    <source>
        <dbReference type="Google" id="ProtNLM"/>
    </source>
</evidence>
<dbReference type="Pfam" id="PF13801">
    <property type="entry name" value="Metal_resist"/>
    <property type="match status" value="1"/>
</dbReference>
<dbReference type="RefSeq" id="WP_076955939.1">
    <property type="nucleotide sequence ID" value="NZ_MLCO01000020.1"/>
</dbReference>
<dbReference type="InterPro" id="IPR025961">
    <property type="entry name" value="Metal_resist"/>
</dbReference>
<name>A0A1V2H870_9PROT</name>
<feature type="region of interest" description="Disordered" evidence="1">
    <location>
        <begin position="131"/>
        <end position="154"/>
    </location>
</feature>
<protein>
    <recommendedName>
        <fullName evidence="4">Periplasmic heavy metal sensor</fullName>
    </recommendedName>
</protein>
<reference evidence="2 3" key="1">
    <citation type="submission" date="2016-10" db="EMBL/GenBank/DDBJ databases">
        <title>Draft Genome sequence of Roseomonas sp. strain M3.</title>
        <authorList>
            <person name="Subhash Y."/>
            <person name="Lee S."/>
        </authorList>
    </citation>
    <scope>NUCLEOTIDE SEQUENCE [LARGE SCALE GENOMIC DNA]</scope>
    <source>
        <strain evidence="2 3">M3</strain>
    </source>
</reference>
<gene>
    <name evidence="2" type="ORF">BKE38_03210</name>
</gene>
<evidence type="ECO:0000256" key="1">
    <source>
        <dbReference type="SAM" id="MobiDB-lite"/>
    </source>
</evidence>
<evidence type="ECO:0000313" key="3">
    <source>
        <dbReference type="Proteomes" id="UP000188879"/>
    </source>
</evidence>
<dbReference type="EMBL" id="MLCO01000020">
    <property type="protein sequence ID" value="ONG58273.1"/>
    <property type="molecule type" value="Genomic_DNA"/>
</dbReference>